<reference evidence="3" key="1">
    <citation type="journal article" date="2014" name="Int. J. Syst. Evol. Microbiol.">
        <title>Complete genome of a new Firmicutes species belonging to the dominant human colonic microbiota ('Ruminococcus bicirculans') reveals two chromosomes and a selective capacity to utilize plant glucans.</title>
        <authorList>
            <consortium name="NISC Comparative Sequencing Program"/>
            <person name="Wegmann U."/>
            <person name="Louis P."/>
            <person name="Goesmann A."/>
            <person name="Henrissat B."/>
            <person name="Duncan S.H."/>
            <person name="Flint H.J."/>
        </authorList>
    </citation>
    <scope>NUCLEOTIDE SEQUENCE</scope>
    <source>
        <strain evidence="3">NBRC 107715</strain>
    </source>
</reference>
<dbReference type="RefSeq" id="WP_147026041.1">
    <property type="nucleotide sequence ID" value="NZ_BJZU01000044.1"/>
</dbReference>
<proteinExistence type="predicted"/>
<evidence type="ECO:0000313" key="4">
    <source>
        <dbReference type="Proteomes" id="UP000321960"/>
    </source>
</evidence>
<gene>
    <name evidence="3" type="ORF">GCM10007888_11640</name>
    <name evidence="2" type="ORF">MOX02_24490</name>
</gene>
<comment type="caution">
    <text evidence="2">The sequence shown here is derived from an EMBL/GenBank/DDBJ whole genome shotgun (WGS) entry which is preliminary data.</text>
</comment>
<dbReference type="Proteomes" id="UP001156856">
    <property type="component" value="Unassembled WGS sequence"/>
</dbReference>
<evidence type="ECO:0000313" key="3">
    <source>
        <dbReference type="EMBL" id="GLS62783.1"/>
    </source>
</evidence>
<dbReference type="InterPro" id="IPR007420">
    <property type="entry name" value="DUF465"/>
</dbReference>
<dbReference type="Pfam" id="PF04325">
    <property type="entry name" value="DUF465"/>
    <property type="match status" value="1"/>
</dbReference>
<reference evidence="2 4" key="3">
    <citation type="submission" date="2019-07" db="EMBL/GenBank/DDBJ databases">
        <title>Whole genome shotgun sequence of Methylobacterium oxalidis NBRC 107715.</title>
        <authorList>
            <person name="Hosoyama A."/>
            <person name="Uohara A."/>
            <person name="Ohji S."/>
            <person name="Ichikawa N."/>
        </authorList>
    </citation>
    <scope>NUCLEOTIDE SEQUENCE [LARGE SCALE GENOMIC DNA]</scope>
    <source>
        <strain evidence="2 4">NBRC 107715</strain>
    </source>
</reference>
<reference evidence="5" key="2">
    <citation type="journal article" date="2019" name="Int. J. Syst. Evol. Microbiol.">
        <title>The Global Catalogue of Microorganisms (GCM) 10K type strain sequencing project: providing services to taxonomists for standard genome sequencing and annotation.</title>
        <authorList>
            <consortium name="The Broad Institute Genomics Platform"/>
            <consortium name="The Broad Institute Genome Sequencing Center for Infectious Disease"/>
            <person name="Wu L."/>
            <person name="Ma J."/>
        </authorList>
    </citation>
    <scope>NUCLEOTIDE SEQUENCE [LARGE SCALE GENOMIC DNA]</scope>
    <source>
        <strain evidence="5">NBRC 107715</strain>
    </source>
</reference>
<dbReference type="InterPro" id="IPR038444">
    <property type="entry name" value="DUF465_sf"/>
</dbReference>
<dbReference type="AlphaFoldDB" id="A0A512J396"/>
<dbReference type="EMBL" id="BSPK01000017">
    <property type="protein sequence ID" value="GLS62783.1"/>
    <property type="molecule type" value="Genomic_DNA"/>
</dbReference>
<dbReference type="OrthoDB" id="7869924at2"/>
<keyword evidence="5" id="KW-1185">Reference proteome</keyword>
<organism evidence="2 4">
    <name type="scientific">Methylobacterium oxalidis</name>
    <dbReference type="NCBI Taxonomy" id="944322"/>
    <lineage>
        <taxon>Bacteria</taxon>
        <taxon>Pseudomonadati</taxon>
        <taxon>Pseudomonadota</taxon>
        <taxon>Alphaproteobacteria</taxon>
        <taxon>Hyphomicrobiales</taxon>
        <taxon>Methylobacteriaceae</taxon>
        <taxon>Methylobacterium</taxon>
    </lineage>
</organism>
<evidence type="ECO:0000313" key="5">
    <source>
        <dbReference type="Proteomes" id="UP001156856"/>
    </source>
</evidence>
<name>A0A512J396_9HYPH</name>
<evidence type="ECO:0008006" key="6">
    <source>
        <dbReference type="Google" id="ProtNLM"/>
    </source>
</evidence>
<dbReference type="EMBL" id="BJZU01000044">
    <property type="protein sequence ID" value="GEP04411.1"/>
    <property type="molecule type" value="Genomic_DNA"/>
</dbReference>
<dbReference type="Proteomes" id="UP000321960">
    <property type="component" value="Unassembled WGS sequence"/>
</dbReference>
<keyword evidence="1" id="KW-0175">Coiled coil</keyword>
<protein>
    <recommendedName>
        <fullName evidence="6">DUF465 domain-containing protein</fullName>
    </recommendedName>
</protein>
<feature type="coiled-coil region" evidence="1">
    <location>
        <begin position="17"/>
        <end position="65"/>
    </location>
</feature>
<reference evidence="3" key="4">
    <citation type="submission" date="2023-01" db="EMBL/GenBank/DDBJ databases">
        <title>Draft genome sequence of Methylobacterium oxalidis strain NBRC 107715.</title>
        <authorList>
            <person name="Sun Q."/>
            <person name="Mori K."/>
        </authorList>
    </citation>
    <scope>NUCLEOTIDE SEQUENCE</scope>
    <source>
        <strain evidence="3">NBRC 107715</strain>
    </source>
</reference>
<evidence type="ECO:0000256" key="1">
    <source>
        <dbReference type="SAM" id="Coils"/>
    </source>
</evidence>
<evidence type="ECO:0000313" key="2">
    <source>
        <dbReference type="EMBL" id="GEP04411.1"/>
    </source>
</evidence>
<accession>A0A512J396</accession>
<dbReference type="Gene3D" id="6.10.280.50">
    <property type="match status" value="1"/>
</dbReference>
<sequence>MAVELVEDGQVDLVGELARLKEEHRDLDSAIDALERSVAGDQLQIQRLKKRKLTLRDRISYLEDQITPDIIA</sequence>